<reference evidence="10" key="1">
    <citation type="submission" date="2025-08" db="UniProtKB">
        <authorList>
            <consortium name="Ensembl"/>
        </authorList>
    </citation>
    <scope>IDENTIFICATION</scope>
</reference>
<dbReference type="Ensembl" id="ENSOMET00000023706.1">
    <property type="protein sequence ID" value="ENSOMEP00000031953.1"/>
    <property type="gene ID" value="ENSOMEG00000017094.1"/>
</dbReference>
<feature type="transmembrane region" description="Helical" evidence="8">
    <location>
        <begin position="76"/>
        <end position="104"/>
    </location>
</feature>
<evidence type="ECO:0000256" key="7">
    <source>
        <dbReference type="ARBA" id="ARBA00023180"/>
    </source>
</evidence>
<feature type="transmembrane region" description="Helical" evidence="8">
    <location>
        <begin position="149"/>
        <end position="170"/>
    </location>
</feature>
<dbReference type="GO" id="GO:0006629">
    <property type="term" value="P:lipid metabolic process"/>
    <property type="evidence" value="ECO:0007669"/>
    <property type="project" value="InterPro"/>
</dbReference>
<evidence type="ECO:0000256" key="6">
    <source>
        <dbReference type="ARBA" id="ARBA00023136"/>
    </source>
</evidence>
<evidence type="ECO:0000256" key="5">
    <source>
        <dbReference type="ARBA" id="ARBA00022989"/>
    </source>
</evidence>
<keyword evidence="6 8" id="KW-0472">Membrane</keyword>
<feature type="transmembrane region" description="Helical" evidence="8">
    <location>
        <begin position="32"/>
        <end position="56"/>
    </location>
</feature>
<dbReference type="Proteomes" id="UP000261560">
    <property type="component" value="Unplaced"/>
</dbReference>
<evidence type="ECO:0000256" key="8">
    <source>
        <dbReference type="SAM" id="Phobius"/>
    </source>
</evidence>
<keyword evidence="7" id="KW-0325">Glycoprotein</keyword>
<dbReference type="PaxDb" id="30732-ENSOMEP00000031953"/>
<protein>
    <submittedName>
        <fullName evidence="10">Glycerophosphodiester phosphodiesterase domain containing 2</fullName>
    </submittedName>
</protein>
<feature type="transmembrane region" description="Helical" evidence="8">
    <location>
        <begin position="487"/>
        <end position="506"/>
    </location>
</feature>
<keyword evidence="11" id="KW-1185">Reference proteome</keyword>
<reference evidence="10" key="2">
    <citation type="submission" date="2025-09" db="UniProtKB">
        <authorList>
            <consortium name="Ensembl"/>
        </authorList>
    </citation>
    <scope>IDENTIFICATION</scope>
</reference>
<evidence type="ECO:0000256" key="1">
    <source>
        <dbReference type="ARBA" id="ARBA00004141"/>
    </source>
</evidence>
<dbReference type="GeneTree" id="ENSGT00940000159625"/>
<dbReference type="GO" id="GO:0008889">
    <property type="term" value="F:glycerophosphodiester phosphodiesterase activity"/>
    <property type="evidence" value="ECO:0007669"/>
    <property type="project" value="TreeGrafter"/>
</dbReference>
<dbReference type="AlphaFoldDB" id="A0A3B3DP90"/>
<dbReference type="PANTHER" id="PTHR23344">
    <property type="entry name" value="GLYCEROPHOSPHORYL DIESTER PHOSPHODIESTERASE"/>
    <property type="match status" value="1"/>
</dbReference>
<keyword evidence="4" id="KW-0378">Hydrolase</keyword>
<dbReference type="STRING" id="30732.ENSOMEP00000031953"/>
<organism evidence="10 11">
    <name type="scientific">Oryzias melastigma</name>
    <name type="common">Marine medaka</name>
    <dbReference type="NCBI Taxonomy" id="30732"/>
    <lineage>
        <taxon>Eukaryota</taxon>
        <taxon>Metazoa</taxon>
        <taxon>Chordata</taxon>
        <taxon>Craniata</taxon>
        <taxon>Vertebrata</taxon>
        <taxon>Euteleostomi</taxon>
        <taxon>Actinopterygii</taxon>
        <taxon>Neopterygii</taxon>
        <taxon>Teleostei</taxon>
        <taxon>Neoteleostei</taxon>
        <taxon>Acanthomorphata</taxon>
        <taxon>Ovalentaria</taxon>
        <taxon>Atherinomorphae</taxon>
        <taxon>Beloniformes</taxon>
        <taxon>Adrianichthyidae</taxon>
        <taxon>Oryziinae</taxon>
        <taxon>Oryzias</taxon>
    </lineage>
</organism>
<evidence type="ECO:0000256" key="3">
    <source>
        <dbReference type="ARBA" id="ARBA00022692"/>
    </source>
</evidence>
<dbReference type="OMA" id="DPPGCCS"/>
<dbReference type="GeneID" id="112142577"/>
<feature type="transmembrane region" description="Helical" evidence="8">
    <location>
        <begin position="116"/>
        <end position="137"/>
    </location>
</feature>
<comment type="subcellular location">
    <subcellularLocation>
        <location evidence="1">Membrane</location>
        <topology evidence="1">Multi-pass membrane protein</topology>
    </subcellularLocation>
</comment>
<dbReference type="PROSITE" id="PS51704">
    <property type="entry name" value="GP_PDE"/>
    <property type="match status" value="1"/>
</dbReference>
<dbReference type="RefSeq" id="XP_024121799.1">
    <property type="nucleotide sequence ID" value="XM_024266031.1"/>
</dbReference>
<dbReference type="KEGG" id="oml:112142577"/>
<accession>A0A3B3DP90</accession>
<sequence length="546" mass="63015">MRQVCSCWRVCSRGLYSCYWRESSSSQRKMSCCWLSFVTVVSLLSLCWLYICLITFNDQEELNGQLFKWLNRWFNWFMVIIIFSAVLTSYCVLLLLFALIQIVFGEKLDLHWLHKIFLFLGVIIIIGGISGIVGMWKRELPTISLSLQATAPFLQFGAVAALTLISSFVFQAFHKIKKNSRFLVLVLFAAVAAAIFLSPLSIHSPCFIELKDLPEKPKLFAHRGAPMLAPENTMMAFERSVACGVTAFETDVQLSKDRIPFLMHDSENEFLLRTTNVKNKLPQRAIKSNMDLTFEEIQNLNAGEWFLKTDPFRSVSQLSEEEKQTARNQTVPSLLQLLELAKQHNISVIFDLYRTHKDRNDREDTAAIIDTIRKSNINPGLILWLPPSEREWVNKTSPGFVHIYSNESEMRKNNGRHLNVRYTHLSMNRIRELRADNITVNLWVVNERWLFSLLWCAGASSVTTNSCHLLKDVEQPDWFMSYQTYTIIWIVVDVVSVLIMAALFFCQWKTHCSRLREGRNRNERSSNFSVGDLATFPFLSSRAMPD</sequence>
<dbReference type="InterPro" id="IPR030395">
    <property type="entry name" value="GP_PDE_dom"/>
</dbReference>
<evidence type="ECO:0000256" key="2">
    <source>
        <dbReference type="ARBA" id="ARBA00007277"/>
    </source>
</evidence>
<dbReference type="GO" id="GO:0005886">
    <property type="term" value="C:plasma membrane"/>
    <property type="evidence" value="ECO:0007669"/>
    <property type="project" value="TreeGrafter"/>
</dbReference>
<dbReference type="InterPro" id="IPR017946">
    <property type="entry name" value="PLC-like_Pdiesterase_TIM-brl"/>
</dbReference>
<dbReference type="SUPFAM" id="SSF51695">
    <property type="entry name" value="PLC-like phosphodiesterases"/>
    <property type="match status" value="1"/>
</dbReference>
<name>A0A3B3DP90_ORYME</name>
<feature type="transmembrane region" description="Helical" evidence="8">
    <location>
        <begin position="182"/>
        <end position="202"/>
    </location>
</feature>
<dbReference type="Pfam" id="PF03009">
    <property type="entry name" value="GDPD"/>
    <property type="match status" value="1"/>
</dbReference>
<evidence type="ECO:0000313" key="10">
    <source>
        <dbReference type="Ensembl" id="ENSOMEP00000031953.1"/>
    </source>
</evidence>
<dbReference type="OrthoDB" id="1058301at2759"/>
<evidence type="ECO:0000256" key="4">
    <source>
        <dbReference type="ARBA" id="ARBA00022801"/>
    </source>
</evidence>
<dbReference type="PANTHER" id="PTHR23344:SF1">
    <property type="entry name" value="GLYCEROPHOSPHOINOSITOL INOSITOLPHOSPHODIESTERASE GDPD2"/>
    <property type="match status" value="1"/>
</dbReference>
<keyword evidence="3 8" id="KW-0812">Transmembrane</keyword>
<evidence type="ECO:0000259" key="9">
    <source>
        <dbReference type="PROSITE" id="PS51704"/>
    </source>
</evidence>
<dbReference type="CTD" id="54857"/>
<comment type="similarity">
    <text evidence="2">Belongs to the glycerophosphoryl diester phosphodiesterase family.</text>
</comment>
<feature type="domain" description="GP-PDE" evidence="9">
    <location>
        <begin position="217"/>
        <end position="474"/>
    </location>
</feature>
<dbReference type="Gene3D" id="3.20.20.190">
    <property type="entry name" value="Phosphatidylinositol (PI) phosphodiesterase"/>
    <property type="match status" value="1"/>
</dbReference>
<proteinExistence type="inferred from homology"/>
<evidence type="ECO:0000313" key="11">
    <source>
        <dbReference type="Proteomes" id="UP000261560"/>
    </source>
</evidence>
<keyword evidence="5 8" id="KW-1133">Transmembrane helix</keyword>